<dbReference type="Gramene" id="KCW86955">
    <property type="protein sequence ID" value="KCW86955"/>
    <property type="gene ID" value="EUGRSUZ_B03522"/>
</dbReference>
<sequence length="190" mass="22522">MVPDFKNKEPILSGQVRHQILQMFHRKVHPESSASTKKTQKKQQKESKKKTNQESKKKNRDQELHNKPPQFKLAGSESNGNRECWIKTDADCKYAFSLIFNTRDVNRRVLETNTRQKVYFQKRFLFDEENHNINPDKHLQSCRKFHFGISERDIYLRSSRSIRLIQLKHASKPPQPIVLIGNLSIKMNFF</sequence>
<evidence type="ECO:0000313" key="2">
    <source>
        <dbReference type="EMBL" id="KCW86955.1"/>
    </source>
</evidence>
<organism evidence="2">
    <name type="scientific">Eucalyptus grandis</name>
    <name type="common">Flooded gum</name>
    <dbReference type="NCBI Taxonomy" id="71139"/>
    <lineage>
        <taxon>Eukaryota</taxon>
        <taxon>Viridiplantae</taxon>
        <taxon>Streptophyta</taxon>
        <taxon>Embryophyta</taxon>
        <taxon>Tracheophyta</taxon>
        <taxon>Spermatophyta</taxon>
        <taxon>Magnoliopsida</taxon>
        <taxon>eudicotyledons</taxon>
        <taxon>Gunneridae</taxon>
        <taxon>Pentapetalae</taxon>
        <taxon>rosids</taxon>
        <taxon>malvids</taxon>
        <taxon>Myrtales</taxon>
        <taxon>Myrtaceae</taxon>
        <taxon>Myrtoideae</taxon>
        <taxon>Eucalypteae</taxon>
        <taxon>Eucalyptus</taxon>
    </lineage>
</organism>
<accession>A0A059D9U4</accession>
<dbReference type="AlphaFoldDB" id="A0A059D9U4"/>
<dbReference type="PANTHER" id="PTHR34959">
    <property type="entry name" value="PROTEIN LAZY 1"/>
    <property type="match status" value="1"/>
</dbReference>
<dbReference type="EMBL" id="KK198754">
    <property type="protein sequence ID" value="KCW86955.1"/>
    <property type="molecule type" value="Genomic_DNA"/>
</dbReference>
<dbReference type="InterPro" id="IPR038928">
    <property type="entry name" value="LAZY1"/>
</dbReference>
<dbReference type="GO" id="GO:0009630">
    <property type="term" value="P:gravitropism"/>
    <property type="evidence" value="ECO:0007669"/>
    <property type="project" value="InterPro"/>
</dbReference>
<proteinExistence type="predicted"/>
<protein>
    <submittedName>
        <fullName evidence="2">Uncharacterized protein</fullName>
    </submittedName>
</protein>
<feature type="region of interest" description="Disordered" evidence="1">
    <location>
        <begin position="1"/>
        <end position="78"/>
    </location>
</feature>
<dbReference type="GO" id="GO:2000012">
    <property type="term" value="P:regulation of auxin polar transport"/>
    <property type="evidence" value="ECO:0007669"/>
    <property type="project" value="InterPro"/>
</dbReference>
<dbReference type="InParanoid" id="A0A059D9U4"/>
<feature type="compositionally biased region" description="Basic and acidic residues" evidence="1">
    <location>
        <begin position="43"/>
        <end position="66"/>
    </location>
</feature>
<name>A0A059D9U4_EUCGR</name>
<reference evidence="2" key="1">
    <citation type="submission" date="2013-07" db="EMBL/GenBank/DDBJ databases">
        <title>The genome of Eucalyptus grandis.</title>
        <authorList>
            <person name="Schmutz J."/>
            <person name="Hayes R."/>
            <person name="Myburg A."/>
            <person name="Tuskan G."/>
            <person name="Grattapaglia D."/>
            <person name="Rokhsar D.S."/>
        </authorList>
    </citation>
    <scope>NUCLEOTIDE SEQUENCE</scope>
    <source>
        <tissue evidence="2">Leaf extractions</tissue>
    </source>
</reference>
<gene>
    <name evidence="2" type="ORF">EUGRSUZ_B03522</name>
</gene>
<dbReference type="PANTHER" id="PTHR34959:SF3">
    <property type="entry name" value="PROTEIN LAZY 1"/>
    <property type="match status" value="1"/>
</dbReference>
<evidence type="ECO:0000256" key="1">
    <source>
        <dbReference type="SAM" id="MobiDB-lite"/>
    </source>
</evidence>